<proteinExistence type="inferred from homology"/>
<evidence type="ECO:0000256" key="5">
    <source>
        <dbReference type="ARBA" id="ARBA00023014"/>
    </source>
</evidence>
<keyword evidence="2" id="KW-0001">2Fe-2S</keyword>
<dbReference type="Gene3D" id="1.10.10.1590">
    <property type="entry name" value="NADH-quinone oxidoreductase subunit E"/>
    <property type="match status" value="1"/>
</dbReference>
<dbReference type="Gene3D" id="3.40.30.10">
    <property type="entry name" value="Glutaredoxin"/>
    <property type="match status" value="1"/>
</dbReference>
<comment type="cofactor">
    <cofactor evidence="6">
        <name>[2Fe-2S] cluster</name>
        <dbReference type="ChEBI" id="CHEBI:190135"/>
    </cofactor>
</comment>
<evidence type="ECO:0000256" key="1">
    <source>
        <dbReference type="ARBA" id="ARBA00010643"/>
    </source>
</evidence>
<evidence type="ECO:0000256" key="4">
    <source>
        <dbReference type="ARBA" id="ARBA00023004"/>
    </source>
</evidence>
<dbReference type="InterPro" id="IPR002023">
    <property type="entry name" value="NuoE-like"/>
</dbReference>
<keyword evidence="5" id="KW-0411">Iron-sulfur</keyword>
<evidence type="ECO:0000256" key="2">
    <source>
        <dbReference type="ARBA" id="ARBA00022714"/>
    </source>
</evidence>
<dbReference type="RefSeq" id="WP_248361235.1">
    <property type="nucleotide sequence ID" value="NZ_AP025591.1"/>
</dbReference>
<keyword evidence="3" id="KW-0479">Metal-binding</keyword>
<dbReference type="PIRSF" id="PIRSF000216">
    <property type="entry name" value="NADH_DH_24kDa"/>
    <property type="match status" value="1"/>
</dbReference>
<dbReference type="EMBL" id="AP025591">
    <property type="protein sequence ID" value="BDG03323.1"/>
    <property type="molecule type" value="Genomic_DNA"/>
</dbReference>
<dbReference type="InterPro" id="IPR042128">
    <property type="entry name" value="NuoE_dom"/>
</dbReference>
<evidence type="ECO:0000256" key="3">
    <source>
        <dbReference type="ARBA" id="ARBA00022723"/>
    </source>
</evidence>
<accession>A0ABM7WUZ4</accession>
<gene>
    <name evidence="7" type="ORF">AMOR_23190</name>
</gene>
<name>A0ABM7WUZ4_9BACT</name>
<dbReference type="Proteomes" id="UP001162891">
    <property type="component" value="Chromosome"/>
</dbReference>
<dbReference type="InterPro" id="IPR041921">
    <property type="entry name" value="NuoE_N"/>
</dbReference>
<protein>
    <submittedName>
        <fullName evidence="7">NADH dehydrogenase subunit E</fullName>
    </submittedName>
</protein>
<dbReference type="PANTHER" id="PTHR10371:SF3">
    <property type="entry name" value="NADH DEHYDROGENASE [UBIQUINONE] FLAVOPROTEIN 2, MITOCHONDRIAL"/>
    <property type="match status" value="1"/>
</dbReference>
<dbReference type="PANTHER" id="PTHR10371">
    <property type="entry name" value="NADH DEHYDROGENASE UBIQUINONE FLAVOPROTEIN 2, MITOCHONDRIAL"/>
    <property type="match status" value="1"/>
</dbReference>
<evidence type="ECO:0000256" key="6">
    <source>
        <dbReference type="ARBA" id="ARBA00034078"/>
    </source>
</evidence>
<keyword evidence="4" id="KW-0408">Iron</keyword>
<evidence type="ECO:0000313" key="8">
    <source>
        <dbReference type="Proteomes" id="UP001162891"/>
    </source>
</evidence>
<dbReference type="CDD" id="cd03064">
    <property type="entry name" value="TRX_Fd_NuoE"/>
    <property type="match status" value="1"/>
</dbReference>
<keyword evidence="8" id="KW-1185">Reference proteome</keyword>
<sequence>MTKPASVGAVEELPREKVEHFDRELQVVLKRYPPDRKAAAMIPALRIGQEVFGYLSPAVQRLCADRLGTSPARAEEVATFYVMFHDDPPGKHVVEICTNVSCCLTGGERIFEYLKKKLELANAGPKGQTTRDGRITLREVECLGACGTAPAMLVDEEMYERLDIQKVDQIVGGLK</sequence>
<comment type="similarity">
    <text evidence="1">Belongs to the complex I 24 kDa subunit family.</text>
</comment>
<dbReference type="Pfam" id="PF01257">
    <property type="entry name" value="2Fe-2S_thioredx"/>
    <property type="match status" value="1"/>
</dbReference>
<dbReference type="NCBIfam" id="TIGR01958">
    <property type="entry name" value="nuoE_fam"/>
    <property type="match status" value="1"/>
</dbReference>
<organism evidence="7 8">
    <name type="scientific">Anaeromyxobacter oryzae</name>
    <dbReference type="NCBI Taxonomy" id="2918170"/>
    <lineage>
        <taxon>Bacteria</taxon>
        <taxon>Pseudomonadati</taxon>
        <taxon>Myxococcota</taxon>
        <taxon>Myxococcia</taxon>
        <taxon>Myxococcales</taxon>
        <taxon>Cystobacterineae</taxon>
        <taxon>Anaeromyxobacteraceae</taxon>
        <taxon>Anaeromyxobacter</taxon>
    </lineage>
</organism>
<dbReference type="InterPro" id="IPR036249">
    <property type="entry name" value="Thioredoxin-like_sf"/>
</dbReference>
<dbReference type="SUPFAM" id="SSF52833">
    <property type="entry name" value="Thioredoxin-like"/>
    <property type="match status" value="1"/>
</dbReference>
<evidence type="ECO:0000313" key="7">
    <source>
        <dbReference type="EMBL" id="BDG03323.1"/>
    </source>
</evidence>
<reference evidence="8" key="1">
    <citation type="journal article" date="2022" name="Int. J. Syst. Evol. Microbiol.">
        <title>Anaeromyxobacter oryzae sp. nov., Anaeromyxobacter diazotrophicus sp. nov. and Anaeromyxobacter paludicola sp. nov., isolated from paddy soils.</title>
        <authorList>
            <person name="Itoh H."/>
            <person name="Xu Z."/>
            <person name="Mise K."/>
            <person name="Masuda Y."/>
            <person name="Ushijima N."/>
            <person name="Hayakawa C."/>
            <person name="Shiratori Y."/>
            <person name="Senoo K."/>
        </authorList>
    </citation>
    <scope>NUCLEOTIDE SEQUENCE [LARGE SCALE GENOMIC DNA]</scope>
    <source>
        <strain evidence="8">Red232</strain>
    </source>
</reference>